<evidence type="ECO:0000259" key="5">
    <source>
        <dbReference type="Pfam" id="PF12894"/>
    </source>
</evidence>
<dbReference type="Proteomes" id="UP001165121">
    <property type="component" value="Unassembled WGS sequence"/>
</dbReference>
<organism evidence="8 9">
    <name type="scientific">Phytophthora fragariaefolia</name>
    <dbReference type="NCBI Taxonomy" id="1490495"/>
    <lineage>
        <taxon>Eukaryota</taxon>
        <taxon>Sar</taxon>
        <taxon>Stramenopiles</taxon>
        <taxon>Oomycota</taxon>
        <taxon>Peronosporomycetes</taxon>
        <taxon>Peronosporales</taxon>
        <taxon>Peronosporaceae</taxon>
        <taxon>Phytophthora</taxon>
    </lineage>
</organism>
<dbReference type="SUPFAM" id="SSF50978">
    <property type="entry name" value="WD40 repeat-like"/>
    <property type="match status" value="2"/>
</dbReference>
<feature type="repeat" description="WD" evidence="3">
    <location>
        <begin position="625"/>
        <end position="656"/>
    </location>
</feature>
<accession>A0A9W6XZ14</accession>
<feature type="domain" description="Anaphase-promoting complex subunit 4-like WD40" evidence="5">
    <location>
        <begin position="333"/>
        <end position="390"/>
    </location>
</feature>
<dbReference type="Pfam" id="PF00400">
    <property type="entry name" value="WD40"/>
    <property type="match status" value="4"/>
</dbReference>
<name>A0A9W6XZ14_9STRA</name>
<protein>
    <submittedName>
        <fullName evidence="8">Unnamed protein product</fullName>
    </submittedName>
</protein>
<feature type="domain" description="Gem-associated protein 5 first beta-propeller" evidence="6">
    <location>
        <begin position="39"/>
        <end position="107"/>
    </location>
</feature>
<dbReference type="SMART" id="SM00320">
    <property type="entry name" value="WD40"/>
    <property type="match status" value="8"/>
</dbReference>
<dbReference type="GO" id="GO:0032797">
    <property type="term" value="C:SMN complex"/>
    <property type="evidence" value="ECO:0007669"/>
    <property type="project" value="TreeGrafter"/>
</dbReference>
<dbReference type="InterPro" id="IPR056421">
    <property type="entry name" value="TPR_GEMI5"/>
</dbReference>
<evidence type="ECO:0000313" key="9">
    <source>
        <dbReference type="Proteomes" id="UP001165121"/>
    </source>
</evidence>
<dbReference type="InterPro" id="IPR015943">
    <property type="entry name" value="WD40/YVTN_repeat-like_dom_sf"/>
</dbReference>
<dbReference type="OrthoDB" id="7326421at2759"/>
<dbReference type="GO" id="GO:0000387">
    <property type="term" value="P:spliceosomal snRNP assembly"/>
    <property type="evidence" value="ECO:0007669"/>
    <property type="project" value="TreeGrafter"/>
</dbReference>
<dbReference type="PRINTS" id="PR00320">
    <property type="entry name" value="GPROTEINBRPT"/>
</dbReference>
<evidence type="ECO:0000313" key="8">
    <source>
        <dbReference type="EMBL" id="GMF50707.1"/>
    </source>
</evidence>
<keyword evidence="9" id="KW-1185">Reference proteome</keyword>
<dbReference type="InterPro" id="IPR001680">
    <property type="entry name" value="WD40_rpt"/>
</dbReference>
<keyword evidence="2" id="KW-0677">Repeat</keyword>
<dbReference type="InterPro" id="IPR019775">
    <property type="entry name" value="WD40_repeat_CS"/>
</dbReference>
<dbReference type="PROSITE" id="PS50294">
    <property type="entry name" value="WD_REPEATS_REGION"/>
    <property type="match status" value="2"/>
</dbReference>
<proteinExistence type="predicted"/>
<keyword evidence="1 3" id="KW-0853">WD repeat</keyword>
<dbReference type="Pfam" id="PF23770">
    <property type="entry name" value="Beta-prop_RIG_1st"/>
    <property type="match status" value="1"/>
</dbReference>
<dbReference type="InterPro" id="IPR052640">
    <property type="entry name" value="Gemin-5"/>
</dbReference>
<dbReference type="GO" id="GO:0005634">
    <property type="term" value="C:nucleus"/>
    <property type="evidence" value="ECO:0007669"/>
    <property type="project" value="TreeGrafter"/>
</dbReference>
<feature type="repeat" description="WD" evidence="3">
    <location>
        <begin position="284"/>
        <end position="325"/>
    </location>
</feature>
<comment type="caution">
    <text evidence="8">The sequence shown here is derived from an EMBL/GenBank/DDBJ whole genome shotgun (WGS) entry which is preliminary data.</text>
</comment>
<evidence type="ECO:0000259" key="6">
    <source>
        <dbReference type="Pfam" id="PF23770"/>
    </source>
</evidence>
<dbReference type="InterPro" id="IPR020472">
    <property type="entry name" value="WD40_PAC1"/>
</dbReference>
<sequence length="1382" mass="151844">MAVTVSGALDANFVVAGDRQGRISVWERDAGKVSVFVPISGDGIHSMAMSPHDKTVVAVGYRSGVLCVVDAVHSTIRYRLTGHDQEVQCVAWKAAVSIDRLHKDDEEDVVEPGRTIQDVWLASSSRDKTIKVWRLATNLAEEPALEQVLRLPTGKQGMSFTQTKQLWLPVAWAINENETGEKLGRHCIWSGSFDGSLLRWEWNAEKAEHQEQKGKKRAACKPMIVKGGHTRMLFSIVMVPPRSVVPAEKDTVSMLTVSLDRELRLWTESLSSKSLPAATCVEKLTGLGGHAYAVSYNSTLGLVAAGVGDQTIRLWELGNDATSAPSDYQCELLWKGLQSKVTCVRWHPFQQSLLAYGMEDGRIGVYDIRTNKYTHLRASHGNEVLQLQWVVLRPNGSANGDDGDSSFLENIKQLEVAQAEGQSLEQALTAQEQHRNINRDGDDVKILLWSCDASGRVLESNIDTADQISREILCDCVSFEWNEHRDLVAIGRCNGVVEILKREEIGASNSNSASHRFHEHLEGVTSLAWNNGSNTGLLASGGDDGKIFVYICENICAPDATDMPGSSAEVNCQGSRLFGSITAHSNKVTDVKWCANIDHSRLASCSSDGTVLVWGFPSLQREAHFNHHVGRVLSLVWVSQYTLVTGGEDQTLRLWDCRDQPRHPPSQKKKQGKVRQPHEVEIVATLRSEKSTLQDTTGTGAVAEPGPAGSTDAEPSDKTKAKRKAIFHPERKPTSAEIASACSRLVKGGDANRTTKKCDDGVADSAKLMLLTNSGRAQLQDFFATQVKRFRDEQEWESLANTLLIQGKITEALRIVAKESSLSPTWLSLAPMAGMDVWREMTNLYAHQLDAQGDKKTAVRSAVACLVSGDAYEEAIALIRSRMGPRDPLMHDTLWKYSKFLSRRGRHGEEALVLLNIGSVKATTRAVHALVNTGDMVSIKTAVEVLVSAVESPAKLNHQGEGAENGGGELSFPVSFFISIASRALVQAHYDIAETAAKLLLTRLAGASSSSLYRLIWCVIGIVKTIDEHRLRNWKRQGAELAATQGGKALQSDVPPTANEFFEWLLRPHQDSEDGNSSPLYFSVVDAFVCSHKKGKLGELGIKGPANQFWSQVHGVCQRSGYWFGSNYETRVQEAQSALVEANCFGDFEKSIEAASSEQHKSAIALLLLQISRGLLCFMIDVVSGSFIGALEQMREVFQLLAGEGIHGNDGLRFEVMILLCPGGFISPKGLPQCGELADEQPDTLVLWSSIFLSQCRVALSTIALSANSTEDCKHRLESLIRSLLHLLRVSFIIEGEMLTLSKGLKNAINQSQLQALLNETVVAAQLLPDESEISQIHHVENFRVEITQDEASKNRRSRKQALLDDTNELRSCLTWSDNDLK</sequence>
<dbReference type="InterPro" id="IPR036322">
    <property type="entry name" value="WD40_repeat_dom_sf"/>
</dbReference>
<dbReference type="InterPro" id="IPR024977">
    <property type="entry name" value="Apc4-like_WD40_dom"/>
</dbReference>
<reference evidence="8" key="1">
    <citation type="submission" date="2023-04" db="EMBL/GenBank/DDBJ databases">
        <title>Phytophthora fragariaefolia NBRC 109709.</title>
        <authorList>
            <person name="Ichikawa N."/>
            <person name="Sato H."/>
            <person name="Tonouchi N."/>
        </authorList>
    </citation>
    <scope>NUCLEOTIDE SEQUENCE</scope>
    <source>
        <strain evidence="8">NBRC 109709</strain>
    </source>
</reference>
<dbReference type="EMBL" id="BSXT01002768">
    <property type="protein sequence ID" value="GMF50707.1"/>
    <property type="molecule type" value="Genomic_DNA"/>
</dbReference>
<dbReference type="InterPro" id="IPR056432">
    <property type="entry name" value="Beta-prop_GEMI5_1st"/>
</dbReference>
<dbReference type="PANTHER" id="PTHR46362:SF1">
    <property type="entry name" value="GEM-ASSOCIATED PROTEIN 5"/>
    <property type="match status" value="1"/>
</dbReference>
<feature type="region of interest" description="Disordered" evidence="4">
    <location>
        <begin position="657"/>
        <end position="733"/>
    </location>
</feature>
<dbReference type="GO" id="GO:0003730">
    <property type="term" value="F:mRNA 3'-UTR binding"/>
    <property type="evidence" value="ECO:0007669"/>
    <property type="project" value="TreeGrafter"/>
</dbReference>
<feature type="repeat" description="WD" evidence="3">
    <location>
        <begin position="581"/>
        <end position="614"/>
    </location>
</feature>
<evidence type="ECO:0000256" key="4">
    <source>
        <dbReference type="SAM" id="MobiDB-lite"/>
    </source>
</evidence>
<evidence type="ECO:0000256" key="2">
    <source>
        <dbReference type="ARBA" id="ARBA00022737"/>
    </source>
</evidence>
<feature type="domain" description="Gem-associated protein 5 TPR" evidence="7">
    <location>
        <begin position="776"/>
        <end position="948"/>
    </location>
</feature>
<feature type="compositionally biased region" description="Basic residues" evidence="4">
    <location>
        <begin position="665"/>
        <end position="675"/>
    </location>
</feature>
<dbReference type="Gene3D" id="2.130.10.10">
    <property type="entry name" value="YVTN repeat-like/Quinoprotein amine dehydrogenase"/>
    <property type="match status" value="2"/>
</dbReference>
<dbReference type="PROSITE" id="PS00678">
    <property type="entry name" value="WD_REPEATS_1"/>
    <property type="match status" value="1"/>
</dbReference>
<dbReference type="Pfam" id="PF12894">
    <property type="entry name" value="ANAPC4_WD40"/>
    <property type="match status" value="1"/>
</dbReference>
<evidence type="ECO:0000256" key="1">
    <source>
        <dbReference type="ARBA" id="ARBA00022574"/>
    </source>
</evidence>
<dbReference type="Pfam" id="PF23774">
    <property type="entry name" value="TPR_GEMI5"/>
    <property type="match status" value="1"/>
</dbReference>
<dbReference type="PROSITE" id="PS50082">
    <property type="entry name" value="WD_REPEATS_2"/>
    <property type="match status" value="3"/>
</dbReference>
<evidence type="ECO:0000259" key="7">
    <source>
        <dbReference type="Pfam" id="PF23774"/>
    </source>
</evidence>
<evidence type="ECO:0000256" key="3">
    <source>
        <dbReference type="PROSITE-ProRule" id="PRU00221"/>
    </source>
</evidence>
<gene>
    <name evidence="8" type="ORF">Pfra01_002028000</name>
</gene>
<feature type="compositionally biased region" description="Basic and acidic residues" evidence="4">
    <location>
        <begin position="676"/>
        <end position="692"/>
    </location>
</feature>
<dbReference type="PANTHER" id="PTHR46362">
    <property type="entry name" value="GEM-ASSOCIATED PROTEIN 5"/>
    <property type="match status" value="1"/>
</dbReference>